<feature type="non-terminal residue" evidence="2">
    <location>
        <position position="142"/>
    </location>
</feature>
<keyword evidence="1" id="KW-0812">Transmembrane</keyword>
<sequence>MDISCPEKANSDKGITGFRRNKNLCFCLIAGLVGFIPVIVIMGFTVFKPKNTITTVNSVKLDGFHLSVDVPKLGVDLNQDFRYGNGSSLWYYKGDVVGEAGILAGKISPGETIGLNTILTVLVDRLISNSDVYSDSMSGILP</sequence>
<dbReference type="Proteomes" id="UP001177140">
    <property type="component" value="Unassembled WGS sequence"/>
</dbReference>
<feature type="transmembrane region" description="Helical" evidence="1">
    <location>
        <begin position="23"/>
        <end position="47"/>
    </location>
</feature>
<evidence type="ECO:0000256" key="1">
    <source>
        <dbReference type="SAM" id="Phobius"/>
    </source>
</evidence>
<evidence type="ECO:0000313" key="3">
    <source>
        <dbReference type="Proteomes" id="UP001177140"/>
    </source>
</evidence>
<evidence type="ECO:0000313" key="2">
    <source>
        <dbReference type="EMBL" id="MCL7023004.1"/>
    </source>
</evidence>
<accession>A0AA41RMJ0</accession>
<keyword evidence="1" id="KW-0472">Membrane</keyword>
<reference evidence="2" key="1">
    <citation type="submission" date="2022-03" db="EMBL/GenBank/DDBJ databases">
        <title>A functionally conserved STORR gene fusion in Papaver species that diverged 16.8 million years ago.</title>
        <authorList>
            <person name="Catania T."/>
        </authorList>
    </citation>
    <scope>NUCLEOTIDE SEQUENCE</scope>
    <source>
        <strain evidence="2">S-191538</strain>
    </source>
</reference>
<dbReference type="AlphaFoldDB" id="A0AA41RMJ0"/>
<gene>
    <name evidence="2" type="ORF">MKW94_014011</name>
</gene>
<keyword evidence="3" id="KW-1185">Reference proteome</keyword>
<protein>
    <recommendedName>
        <fullName evidence="4">Late embryogenesis abundant protein LEA-2 subgroup domain-containing protein</fullName>
    </recommendedName>
</protein>
<dbReference type="EMBL" id="JAJJMA010017576">
    <property type="protein sequence ID" value="MCL7023004.1"/>
    <property type="molecule type" value="Genomic_DNA"/>
</dbReference>
<keyword evidence="1" id="KW-1133">Transmembrane helix</keyword>
<name>A0AA41RMJ0_PAPNU</name>
<proteinExistence type="predicted"/>
<organism evidence="2 3">
    <name type="scientific">Papaver nudicaule</name>
    <name type="common">Iceland poppy</name>
    <dbReference type="NCBI Taxonomy" id="74823"/>
    <lineage>
        <taxon>Eukaryota</taxon>
        <taxon>Viridiplantae</taxon>
        <taxon>Streptophyta</taxon>
        <taxon>Embryophyta</taxon>
        <taxon>Tracheophyta</taxon>
        <taxon>Spermatophyta</taxon>
        <taxon>Magnoliopsida</taxon>
        <taxon>Ranunculales</taxon>
        <taxon>Papaveraceae</taxon>
        <taxon>Papaveroideae</taxon>
        <taxon>Papaver</taxon>
    </lineage>
</organism>
<comment type="caution">
    <text evidence="2">The sequence shown here is derived from an EMBL/GenBank/DDBJ whole genome shotgun (WGS) entry which is preliminary data.</text>
</comment>
<evidence type="ECO:0008006" key="4">
    <source>
        <dbReference type="Google" id="ProtNLM"/>
    </source>
</evidence>